<evidence type="ECO:0000313" key="1">
    <source>
        <dbReference type="EMBL" id="JAE23371.1"/>
    </source>
</evidence>
<dbReference type="AlphaFoldDB" id="A0A0A9GLE1"/>
<dbReference type="EMBL" id="GBRH01174525">
    <property type="protein sequence ID" value="JAE23371.1"/>
    <property type="molecule type" value="Transcribed_RNA"/>
</dbReference>
<reference evidence="1" key="2">
    <citation type="journal article" date="2015" name="Data Brief">
        <title>Shoot transcriptome of the giant reed, Arundo donax.</title>
        <authorList>
            <person name="Barrero R.A."/>
            <person name="Guerrero F.D."/>
            <person name="Moolhuijzen P."/>
            <person name="Goolsby J.A."/>
            <person name="Tidwell J."/>
            <person name="Bellgard S.E."/>
            <person name="Bellgard M.I."/>
        </authorList>
    </citation>
    <scope>NUCLEOTIDE SEQUENCE</scope>
    <source>
        <tissue evidence="1">Shoot tissue taken approximately 20 cm above the soil surface</tissue>
    </source>
</reference>
<sequence>MFSFRATTFHCWRKTNLCKKRNQIWIQLRTMRPRMCTPCRSMRTRTMAYCQRVDHL</sequence>
<proteinExistence type="predicted"/>
<organism evidence="1">
    <name type="scientific">Arundo donax</name>
    <name type="common">Giant reed</name>
    <name type="synonym">Donax arundinaceus</name>
    <dbReference type="NCBI Taxonomy" id="35708"/>
    <lineage>
        <taxon>Eukaryota</taxon>
        <taxon>Viridiplantae</taxon>
        <taxon>Streptophyta</taxon>
        <taxon>Embryophyta</taxon>
        <taxon>Tracheophyta</taxon>
        <taxon>Spermatophyta</taxon>
        <taxon>Magnoliopsida</taxon>
        <taxon>Liliopsida</taxon>
        <taxon>Poales</taxon>
        <taxon>Poaceae</taxon>
        <taxon>PACMAD clade</taxon>
        <taxon>Arundinoideae</taxon>
        <taxon>Arundineae</taxon>
        <taxon>Arundo</taxon>
    </lineage>
</organism>
<reference evidence="1" key="1">
    <citation type="submission" date="2014-09" db="EMBL/GenBank/DDBJ databases">
        <authorList>
            <person name="Magalhaes I.L.F."/>
            <person name="Oliveira U."/>
            <person name="Santos F.R."/>
            <person name="Vidigal T.H.D.A."/>
            <person name="Brescovit A.D."/>
            <person name="Santos A.J."/>
        </authorList>
    </citation>
    <scope>NUCLEOTIDE SEQUENCE</scope>
    <source>
        <tissue evidence="1">Shoot tissue taken approximately 20 cm above the soil surface</tissue>
    </source>
</reference>
<accession>A0A0A9GLE1</accession>
<name>A0A0A9GLE1_ARUDO</name>
<protein>
    <submittedName>
        <fullName evidence="1">Uncharacterized protein</fullName>
    </submittedName>
</protein>